<comment type="subcellular location">
    <subcellularLocation>
        <location evidence="1 14">Cytoplasm</location>
    </subcellularLocation>
</comment>
<keyword evidence="4 14" id="KW-0963">Cytoplasm</keyword>
<dbReference type="InterPro" id="IPR036565">
    <property type="entry name" value="Mur-like_cat_sf"/>
</dbReference>
<feature type="domain" description="Mur ligase N-terminal catalytic" evidence="15">
    <location>
        <begin position="17"/>
        <end position="116"/>
    </location>
</feature>
<evidence type="ECO:0000256" key="3">
    <source>
        <dbReference type="ARBA" id="ARBA00012211"/>
    </source>
</evidence>
<evidence type="ECO:0000259" key="16">
    <source>
        <dbReference type="Pfam" id="PF02875"/>
    </source>
</evidence>
<dbReference type="UniPathway" id="UPA00219"/>
<comment type="pathway">
    <text evidence="2 14">Cell wall biogenesis; peptidoglycan biosynthesis.</text>
</comment>
<dbReference type="Proteomes" id="UP000016762">
    <property type="component" value="Unassembled WGS sequence"/>
</dbReference>
<dbReference type="GO" id="GO:0016491">
    <property type="term" value="F:oxidoreductase activity"/>
    <property type="evidence" value="ECO:0007669"/>
    <property type="project" value="UniProtKB-KW"/>
</dbReference>
<gene>
    <name evidence="18" type="primary">fabI1</name>
    <name evidence="14" type="synonym">murC</name>
    <name evidence="18" type="ORF">RS24_00697</name>
</gene>
<proteinExistence type="inferred from homology"/>
<dbReference type="EC" id="6.3.2.8" evidence="3 14"/>
<evidence type="ECO:0000259" key="15">
    <source>
        <dbReference type="Pfam" id="PF01225"/>
    </source>
</evidence>
<dbReference type="GO" id="GO:0071555">
    <property type="term" value="P:cell wall organization"/>
    <property type="evidence" value="ECO:0007669"/>
    <property type="project" value="UniProtKB-KW"/>
</dbReference>
<dbReference type="SUPFAM" id="SSF53623">
    <property type="entry name" value="MurD-like peptide ligases, catalytic domain"/>
    <property type="match status" value="1"/>
</dbReference>
<comment type="catalytic activity">
    <reaction evidence="13 14">
        <text>UDP-N-acetyl-alpha-D-muramate + L-alanine + ATP = UDP-N-acetyl-alpha-D-muramoyl-L-alanine + ADP + phosphate + H(+)</text>
        <dbReference type="Rhea" id="RHEA:23372"/>
        <dbReference type="ChEBI" id="CHEBI:15378"/>
        <dbReference type="ChEBI" id="CHEBI:30616"/>
        <dbReference type="ChEBI" id="CHEBI:43474"/>
        <dbReference type="ChEBI" id="CHEBI:57972"/>
        <dbReference type="ChEBI" id="CHEBI:70757"/>
        <dbReference type="ChEBI" id="CHEBI:83898"/>
        <dbReference type="ChEBI" id="CHEBI:456216"/>
        <dbReference type="EC" id="6.3.2.8"/>
    </reaction>
</comment>
<dbReference type="NCBIfam" id="TIGR01082">
    <property type="entry name" value="murC"/>
    <property type="match status" value="1"/>
</dbReference>
<keyword evidence="8 14" id="KW-0067">ATP-binding</keyword>
<dbReference type="InterPro" id="IPR050061">
    <property type="entry name" value="MurCDEF_pg_biosynth"/>
</dbReference>
<dbReference type="AlphaFoldDB" id="U2XRI9"/>
<name>U2XRI9_9PROT</name>
<dbReference type="InterPro" id="IPR036615">
    <property type="entry name" value="Mur_ligase_C_dom_sf"/>
</dbReference>
<dbReference type="Gene3D" id="3.90.190.20">
    <property type="entry name" value="Mur ligase, C-terminal domain"/>
    <property type="match status" value="1"/>
</dbReference>
<feature type="domain" description="Mur ligase central" evidence="17">
    <location>
        <begin position="120"/>
        <end position="305"/>
    </location>
</feature>
<dbReference type="SUPFAM" id="SSF53244">
    <property type="entry name" value="MurD-like peptide ligases, peptide-binding domain"/>
    <property type="match status" value="1"/>
</dbReference>
<evidence type="ECO:0000256" key="11">
    <source>
        <dbReference type="ARBA" id="ARBA00023306"/>
    </source>
</evidence>
<evidence type="ECO:0000256" key="7">
    <source>
        <dbReference type="ARBA" id="ARBA00022741"/>
    </source>
</evidence>
<evidence type="ECO:0000256" key="10">
    <source>
        <dbReference type="ARBA" id="ARBA00022984"/>
    </source>
</evidence>
<evidence type="ECO:0000256" key="2">
    <source>
        <dbReference type="ARBA" id="ARBA00004752"/>
    </source>
</evidence>
<keyword evidence="10 14" id="KW-0573">Peptidoglycan synthesis</keyword>
<evidence type="ECO:0000256" key="1">
    <source>
        <dbReference type="ARBA" id="ARBA00004496"/>
    </source>
</evidence>
<evidence type="ECO:0000256" key="8">
    <source>
        <dbReference type="ARBA" id="ARBA00022840"/>
    </source>
</evidence>
<comment type="function">
    <text evidence="14">Cell wall formation.</text>
</comment>
<dbReference type="SUPFAM" id="SSF51984">
    <property type="entry name" value="MurCD N-terminal domain"/>
    <property type="match status" value="1"/>
</dbReference>
<keyword evidence="6 14" id="KW-0132">Cell division</keyword>
<comment type="caution">
    <text evidence="18">The sequence shown here is derived from an EMBL/GenBank/DDBJ whole genome shotgun (WGS) entry which is preliminary data.</text>
</comment>
<evidence type="ECO:0000256" key="13">
    <source>
        <dbReference type="ARBA" id="ARBA00047833"/>
    </source>
</evidence>
<evidence type="ECO:0000313" key="18">
    <source>
        <dbReference type="EMBL" id="ERL47722.1"/>
    </source>
</evidence>
<dbReference type="PANTHER" id="PTHR43445:SF3">
    <property type="entry name" value="UDP-N-ACETYLMURAMATE--L-ALANINE LIGASE"/>
    <property type="match status" value="1"/>
</dbReference>
<keyword evidence="7 14" id="KW-0547">Nucleotide-binding</keyword>
<protein>
    <recommendedName>
        <fullName evidence="3 14">UDP-N-acetylmuramate--L-alanine ligase</fullName>
        <ecNumber evidence="3 14">6.3.2.8</ecNumber>
    </recommendedName>
    <alternativeName>
        <fullName evidence="14">UDP-N-acetylmuramoyl-L-alanine synthetase</fullName>
    </alternativeName>
</protein>
<feature type="domain" description="Mur ligase C-terminal" evidence="16">
    <location>
        <begin position="328"/>
        <end position="461"/>
    </location>
</feature>
<evidence type="ECO:0000256" key="12">
    <source>
        <dbReference type="ARBA" id="ARBA00023316"/>
    </source>
</evidence>
<evidence type="ECO:0000313" key="19">
    <source>
        <dbReference type="Proteomes" id="UP000016762"/>
    </source>
</evidence>
<dbReference type="Pfam" id="PF01225">
    <property type="entry name" value="Mur_ligase"/>
    <property type="match status" value="1"/>
</dbReference>
<keyword evidence="11 14" id="KW-0131">Cell cycle</keyword>
<dbReference type="Pfam" id="PF08245">
    <property type="entry name" value="Mur_ligase_M"/>
    <property type="match status" value="1"/>
</dbReference>
<evidence type="ECO:0000256" key="6">
    <source>
        <dbReference type="ARBA" id="ARBA00022618"/>
    </source>
</evidence>
<dbReference type="PATRIC" id="fig|1397666.3.peg.629"/>
<keyword evidence="19" id="KW-1185">Reference proteome</keyword>
<dbReference type="GO" id="GO:0051301">
    <property type="term" value="P:cell division"/>
    <property type="evidence" value="ECO:0007669"/>
    <property type="project" value="UniProtKB-KW"/>
</dbReference>
<dbReference type="GO" id="GO:0008360">
    <property type="term" value="P:regulation of cell shape"/>
    <property type="evidence" value="ECO:0007669"/>
    <property type="project" value="UniProtKB-KW"/>
</dbReference>
<dbReference type="Gene3D" id="3.40.50.720">
    <property type="entry name" value="NAD(P)-binding Rossmann-like Domain"/>
    <property type="match status" value="1"/>
</dbReference>
<dbReference type="InterPro" id="IPR013221">
    <property type="entry name" value="Mur_ligase_cen"/>
</dbReference>
<sequence>MTQLYEMPSHPNAIGCVHFVGIGGIGMSGIAEIMHNLGYHVQGSDVSENANVQRLQNMGINIFKGHDASNMADVALLVISSAIKTDENPEVLAARKISIPVIRRSEMLAELMRLKYCLTVAGTHGKTTTTSMVAAVLDGASLDPTVINGGVINAYGTNARLGSGDWIVVEADESDGTFVRLPSTIGIVTNIDPEHLDYYGSFDGLRDAFARYVENIPFYGAALMCIDSQEVQNLMGRISDRRITTYGLSPQADIRADNISVEGQKTLFDVVISERRLNQVREIQGFSLPMLGQHNLQNALAAIAAGLQLGVTDEAIKQALSEFGGVKRRFTLTGEWQGVEVYDDYAHHPVEINAVLESARAAATGKGGRVTAVVQPHRYTRLRDLFEDFCTAFNDADSVIVAPVFPAGEAPIEGVNSEAMVTNMIAKGHRDVRLLDSPENLSSFIADMTSDGDVVICMGAGSITQWANDLPAQLAELKEASK</sequence>
<dbReference type="GO" id="GO:0008763">
    <property type="term" value="F:UDP-N-acetylmuramate-L-alanine ligase activity"/>
    <property type="evidence" value="ECO:0007669"/>
    <property type="project" value="UniProtKB-UniRule"/>
</dbReference>
<evidence type="ECO:0000256" key="9">
    <source>
        <dbReference type="ARBA" id="ARBA00022960"/>
    </source>
</evidence>
<dbReference type="HAMAP" id="MF_00046">
    <property type="entry name" value="MurC"/>
    <property type="match status" value="1"/>
</dbReference>
<evidence type="ECO:0000256" key="5">
    <source>
        <dbReference type="ARBA" id="ARBA00022598"/>
    </source>
</evidence>
<accession>U2XRI9</accession>
<dbReference type="STRING" id="1397666.RS24_00697"/>
<dbReference type="GO" id="GO:0005737">
    <property type="term" value="C:cytoplasm"/>
    <property type="evidence" value="ECO:0007669"/>
    <property type="project" value="UniProtKB-SubCell"/>
</dbReference>
<comment type="similarity">
    <text evidence="14">Belongs to the MurCDEF family.</text>
</comment>
<feature type="binding site" evidence="14">
    <location>
        <begin position="122"/>
        <end position="128"/>
    </location>
    <ligand>
        <name>ATP</name>
        <dbReference type="ChEBI" id="CHEBI:30616"/>
    </ligand>
</feature>
<evidence type="ECO:0000256" key="14">
    <source>
        <dbReference type="HAMAP-Rule" id="MF_00046"/>
    </source>
</evidence>
<dbReference type="GO" id="GO:0005524">
    <property type="term" value="F:ATP binding"/>
    <property type="evidence" value="ECO:0007669"/>
    <property type="project" value="UniProtKB-UniRule"/>
</dbReference>
<dbReference type="Pfam" id="PF02875">
    <property type="entry name" value="Mur_ligase_C"/>
    <property type="match status" value="1"/>
</dbReference>
<evidence type="ECO:0000259" key="17">
    <source>
        <dbReference type="Pfam" id="PF08245"/>
    </source>
</evidence>
<keyword evidence="9 14" id="KW-0133">Cell shape</keyword>
<dbReference type="InterPro" id="IPR000713">
    <property type="entry name" value="Mur_ligase_N"/>
</dbReference>
<keyword evidence="5 14" id="KW-0436">Ligase</keyword>
<dbReference type="InterPro" id="IPR005758">
    <property type="entry name" value="UDP-N-AcMur_Ala_ligase_MurC"/>
</dbReference>
<keyword evidence="18" id="KW-0560">Oxidoreductase</keyword>
<dbReference type="EMBL" id="AWXE01000001">
    <property type="protein sequence ID" value="ERL47722.1"/>
    <property type="molecule type" value="Genomic_DNA"/>
</dbReference>
<dbReference type="eggNOG" id="COG0773">
    <property type="taxonomic scope" value="Bacteria"/>
</dbReference>
<dbReference type="InterPro" id="IPR004101">
    <property type="entry name" value="Mur_ligase_C"/>
</dbReference>
<reference evidence="18 19" key="1">
    <citation type="journal article" date="2014" name="FEMS Microbiol. Ecol.">
        <title>Genomic differentiation among two strains of the PS1 clade isolated from geographically separated marine habitats.</title>
        <authorList>
            <person name="Jimenez-Infante F."/>
            <person name="Ngugi D.K."/>
            <person name="Alam I."/>
            <person name="Rashid M."/>
            <person name="Baalawi W."/>
            <person name="Kamau A.A."/>
            <person name="Bajic V.B."/>
            <person name="Stingl U."/>
        </authorList>
    </citation>
    <scope>NUCLEOTIDE SEQUENCE [LARGE SCALE GENOMIC DNA]</scope>
    <source>
        <strain evidence="18 19">RS24</strain>
    </source>
</reference>
<organism evidence="18 19">
    <name type="scientific">Candidatus Micropelagius thuwalensis</name>
    <dbReference type="NCBI Taxonomy" id="1397666"/>
    <lineage>
        <taxon>Bacteria</taxon>
        <taxon>Pseudomonadati</taxon>
        <taxon>Pseudomonadota</taxon>
        <taxon>Alphaproteobacteria</taxon>
        <taxon>PS1 clade</taxon>
        <taxon>Candidatus Micropelagius</taxon>
    </lineage>
</organism>
<keyword evidence="12 14" id="KW-0961">Cell wall biogenesis/degradation</keyword>
<dbReference type="PANTHER" id="PTHR43445">
    <property type="entry name" value="UDP-N-ACETYLMURAMATE--L-ALANINE LIGASE-RELATED"/>
    <property type="match status" value="1"/>
</dbReference>
<dbReference type="GO" id="GO:0009252">
    <property type="term" value="P:peptidoglycan biosynthetic process"/>
    <property type="evidence" value="ECO:0007669"/>
    <property type="project" value="UniProtKB-UniRule"/>
</dbReference>
<dbReference type="Gene3D" id="3.40.1190.10">
    <property type="entry name" value="Mur-like, catalytic domain"/>
    <property type="match status" value="1"/>
</dbReference>
<evidence type="ECO:0000256" key="4">
    <source>
        <dbReference type="ARBA" id="ARBA00022490"/>
    </source>
</evidence>